<evidence type="ECO:0000256" key="2">
    <source>
        <dbReference type="SAM" id="MobiDB-lite"/>
    </source>
</evidence>
<dbReference type="Gene3D" id="1.20.5.340">
    <property type="match status" value="1"/>
</dbReference>
<reference evidence="3" key="1">
    <citation type="submission" date="2021-02" db="EMBL/GenBank/DDBJ databases">
        <authorList>
            <person name="Urzo M.L.R."/>
            <person name="Cope A.E."/>
            <person name="Guinto T.D."/>
            <person name="Kondo H."/>
            <person name="Suzuki N."/>
        </authorList>
    </citation>
    <scope>NUCLEOTIDE SEQUENCE</scope>
    <source>
        <strain evidence="3">Tar-Rs-5</strain>
    </source>
</reference>
<dbReference type="GO" id="GO:0019028">
    <property type="term" value="C:viral capsid"/>
    <property type="evidence" value="ECO:0007669"/>
    <property type="project" value="UniProtKB-KW"/>
</dbReference>
<sequence>MEVNPRGYAGKRPRAVGTHTTTGGGTITIDASKLTADQLKAIGAIPGPKGDKGDAGLNGLDGHDGKDGADGKIPTSDEIKAALGPIKFPATLHEPELDFADIDSAMKHISSLVEKYGLNDTEIEKLLGYKDFNVYPVIYKIFYILSKLDLGAHNAKAYEDLCTEFEIGTDEKKPDIDSDTHENLRGGATTDEDATFYNPRDNKYTADPDRGIALHHSDNLCVVRAIAQSLSFLKDGTLYHAISELMWPNEKVTDKNNWNKEIKVVSAVTEMFHVYANKTDIKGATKGAKLGMSTVCFFKLLRAVLAGKGSPTKGKPSPTEIKICQTLIDGLEGHMIVWTDGKWSDSPFKSKYIMGIGVAGGHAFALDYRHTGGNWTFSPSEKIDFNGAFEAVGAGEDKTDFLTFFDEHTSNIQKQVPTARPVTENYKGENVIVWRYGNQVQAFSCRCNDACLPDRYCKQCQMVVCCQHAERGHRRTIVPDVPLPTYSCIHCGQPSDCPSCEPCFVAINEAKYRADMARRKAEADARDAEFARLDAELDAQEALENAMAPGLRHNFVEQYKPVTFIDGKYLSTTPPSSGKYCKPYDKAWKSKADSALCDKIRFAIAIHRAERTRKSDIARGQLWARGHVGSKPPRNVFKFVSRVQFLYRRALAGETAEPADEIDIALDPSGKYDSTNEAGFHYRASVIMPSPADICAANQRRSSAAKEVRRMRKALATGTFSIFDFVGGNIGLRLEGAAVGFQRSPAPPGHEYGCVNNTDSLCLVHAYNAQKNPEDRICKHMIGDVPKDGLSIRDFVATGLVDDERFAVWLDGKWAEPTGKYIVGPEDATVRLAAHREPYAHWDALYKAGQRPDALEHAAYTVAGRGCCKDPVMAFRGGSAEWEPEPSAQGNLGQSFSKLFGEPLEYNSRTIEIGGHKDLFHDISLDASVKYGNGTPSVDNIVAAIMNRTFESRETTIKHSATTQSAALTFKFESEFGYVPASIMLDYSNVNGASGNSTVRNMLERRTMAEVFKNAEQQLASVLPMDIDQATKKKIANKLAHYTSTYSDSNIDGWSHIYQRLWSGFLAAATGQTPKANAEVRGHSTYVGNSMARVAQMDPNLQNQDPLPARVPNDRGGAAIWSDAKTIEEDVFDLMRVNSDSNFNAMFLSMRHEANVLEPKVLLNDVAVGGVQPFNHWVVLANVTEPHLGFLPNQTHGHSQFTARYGERLPPFKIVSPFHRSINVGNTPVARGGARGHFDDAPKNETYNSAALGNPVSWLNAIVYLLVNFGHYRNCAAAITFVTKKSFSFFNPVVTTMQTPISSRFHQGQHWENVVRRRLLTMRALAPGGTNPGVDGGVPINKTVKVYQPGPDYEVADHTFSPCDPVTVEVPGEAPAFADAAYFDMVAHDGAHDATIDAWNFDTASFDVDGCRDVGYNTRVYAQLGGQQQGVVRGLFNKICGPGAYQAITAAAIGRRAYHHNGYFNNEYFATDILWFNRFKHCDPGNDDSWRKASSRMTTQEMQHLMLWIRQPFEAVWGNVSAHMATPDEYIDMTAPAATRASGTVRRGAAVVGDDDLEAANLWGDVDRTRSLSMTNTVSNTTHTLPAGFTQMLLVSDGRYLHSRDEQAIAFARSLYRTKPAEVFKVMVLHGCQMRAAVDMATLAQPISASYLLARDGIIATGSKEIDEVIDVTNLSYKRPRISGYFDSWSKLVANALSKIHCVHTDVTEAIAGNSISSFLNPRAWSGKAVHIRRYGLNPDQSYLQDEGEVLESARFLQTVAWRVFHPAIIAALLPGEKSVGGILNRQMECFNRGSSGVRSAIAPMVIDNTTTGYEVLGAKRVYAAGAGVGLNMALRMEYKMEEMEESVARHRDTPQYGYFWSDIMQVAPRMSDQVSFGMSAATDALWWFNSIFEPEAVVGAKYYWKDEDDVHHECLAYTEQIEDYALSASWKVSVAPNLTIGDLKELYIRRQDITGLEIDFTNPDVLAGYLTWHYTPARPIITDITAAHVPVFDPEFITHSSGLIGRRLGGGIEGIKTKSKGNLIRAGLPRDDTISSHMALGPQIIQTGRSTGEQWDHIKKYLYVSWARRHFPISLAGILIWMSESWALIKSPASDFIEPMRAASVMRARSGNFSAESIGSDITLQAPEVEDPTVLREQWALVRPVPLGEGAGQIRGFGLGNGRTYDSILDEVANREREKAEAALLERDAQTWKTRADKLSADKAKLDKDIKTQKATINVLESMIAGSTGTVSELQNDMKKLADELTQLKKELAEKQDEVKAANAEMAELQKQLKAAKESSN</sequence>
<feature type="region of interest" description="Disordered" evidence="2">
    <location>
        <begin position="1"/>
        <end position="24"/>
    </location>
</feature>
<feature type="region of interest" description="Disordered" evidence="2">
    <location>
        <begin position="45"/>
        <end position="71"/>
    </location>
</feature>
<evidence type="ECO:0000256" key="1">
    <source>
        <dbReference type="SAM" id="Coils"/>
    </source>
</evidence>
<feature type="compositionally biased region" description="Basic and acidic residues" evidence="2">
    <location>
        <begin position="61"/>
        <end position="71"/>
    </location>
</feature>
<dbReference type="EMBL" id="MW596349">
    <property type="protein sequence ID" value="QXI69658.1"/>
    <property type="molecule type" value="Genomic_RNA"/>
</dbReference>
<accession>A0A8F5AG32</accession>
<organism evidence="3">
    <name type="scientific">Rhizoctonia solani phlegivirus 5</name>
    <dbReference type="NCBI Taxonomy" id="3162549"/>
    <lineage>
        <taxon>Viruses</taxon>
        <taxon>Riboviria</taxon>
        <taxon>Orthornavirae</taxon>
        <taxon>Duplornaviricota</taxon>
        <taxon>Chrymotiviricetes</taxon>
        <taxon>Ghabrivirales</taxon>
        <taxon>Alphatotivirineae</taxon>
        <taxon>Phlegiviridae</taxon>
        <taxon>Phlegivirus</taxon>
    </lineage>
</organism>
<keyword evidence="3" id="KW-0946">Virion</keyword>
<feature type="compositionally biased region" description="Basic and acidic residues" evidence="2">
    <location>
        <begin position="173"/>
        <end position="184"/>
    </location>
</feature>
<feature type="region of interest" description="Disordered" evidence="2">
    <location>
        <begin position="173"/>
        <end position="192"/>
    </location>
</feature>
<name>A0A8F5AG32_9VIRU</name>
<keyword evidence="1" id="KW-0175">Coiled coil</keyword>
<feature type="coiled-coil region" evidence="1">
    <location>
        <begin position="2176"/>
        <end position="2203"/>
    </location>
</feature>
<proteinExistence type="predicted"/>
<evidence type="ECO:0000313" key="3">
    <source>
        <dbReference type="EMBL" id="QXI69658.1"/>
    </source>
</evidence>
<feature type="coiled-coil region" evidence="1">
    <location>
        <begin position="2232"/>
        <end position="2280"/>
    </location>
</feature>
<protein>
    <submittedName>
        <fullName evidence="3">Coat protein</fullName>
    </submittedName>
</protein>
<keyword evidence="3" id="KW-0167">Capsid protein</keyword>